<evidence type="ECO:0000313" key="7">
    <source>
        <dbReference type="EMBL" id="HEM66539.1"/>
    </source>
</evidence>
<dbReference type="PANTHER" id="PTHR34583">
    <property type="entry name" value="ANTIPORTER SUBUNIT MNHC2-RELATED"/>
    <property type="match status" value="1"/>
</dbReference>
<dbReference type="InterPro" id="IPR039428">
    <property type="entry name" value="NUOK/Mnh_C1-like"/>
</dbReference>
<evidence type="ECO:0000256" key="1">
    <source>
        <dbReference type="ARBA" id="ARBA00004651"/>
    </source>
</evidence>
<comment type="subcellular location">
    <subcellularLocation>
        <location evidence="1">Cell membrane</location>
        <topology evidence="1">Multi-pass membrane protein</topology>
    </subcellularLocation>
</comment>
<dbReference type="EMBL" id="DSEU01000017">
    <property type="protein sequence ID" value="HEM66539.1"/>
    <property type="molecule type" value="Genomic_DNA"/>
</dbReference>
<proteinExistence type="predicted"/>
<dbReference type="InterPro" id="IPR050601">
    <property type="entry name" value="CPA3_antiporter_subunitC"/>
</dbReference>
<gene>
    <name evidence="7" type="ORF">ENO26_03060</name>
</gene>
<comment type="caution">
    <text evidence="7">The sequence shown here is derived from an EMBL/GenBank/DDBJ whole genome shotgun (WGS) entry which is preliminary data.</text>
</comment>
<dbReference type="Gene3D" id="1.10.287.3510">
    <property type="match status" value="1"/>
</dbReference>
<protein>
    <submittedName>
        <fullName evidence="7">Na+/H+ antiporter subunit C</fullName>
    </submittedName>
</protein>
<dbReference type="Pfam" id="PF00420">
    <property type="entry name" value="Oxidored_q2"/>
    <property type="match status" value="1"/>
</dbReference>
<evidence type="ECO:0000256" key="2">
    <source>
        <dbReference type="ARBA" id="ARBA00022475"/>
    </source>
</evidence>
<evidence type="ECO:0000256" key="6">
    <source>
        <dbReference type="SAM" id="Phobius"/>
    </source>
</evidence>
<evidence type="ECO:0000256" key="4">
    <source>
        <dbReference type="ARBA" id="ARBA00022989"/>
    </source>
</evidence>
<evidence type="ECO:0000256" key="5">
    <source>
        <dbReference type="ARBA" id="ARBA00023136"/>
    </source>
</evidence>
<keyword evidence="2" id="KW-1003">Cell membrane</keyword>
<reference evidence="7" key="1">
    <citation type="journal article" date="2020" name="mSystems">
        <title>Genome- and Community-Level Interaction Insights into Carbon Utilization and Element Cycling Functions of Hydrothermarchaeota in Hydrothermal Sediment.</title>
        <authorList>
            <person name="Zhou Z."/>
            <person name="Liu Y."/>
            <person name="Xu W."/>
            <person name="Pan J."/>
            <person name="Luo Z.H."/>
            <person name="Li M."/>
        </authorList>
    </citation>
    <scope>NUCLEOTIDE SEQUENCE [LARGE SCALE GENOMIC DNA]</scope>
    <source>
        <strain evidence="7">SpSt-125</strain>
    </source>
</reference>
<keyword evidence="4 6" id="KW-1133">Transmembrane helix</keyword>
<feature type="transmembrane region" description="Helical" evidence="6">
    <location>
        <begin position="6"/>
        <end position="25"/>
    </location>
</feature>
<name>A0A7J2U1V7_9CREN</name>
<dbReference type="AlphaFoldDB" id="A0A7J2U1V7"/>
<organism evidence="7">
    <name type="scientific">Ignisphaera aggregans</name>
    <dbReference type="NCBI Taxonomy" id="334771"/>
    <lineage>
        <taxon>Archaea</taxon>
        <taxon>Thermoproteota</taxon>
        <taxon>Thermoprotei</taxon>
        <taxon>Desulfurococcales</taxon>
        <taxon>Desulfurococcaceae</taxon>
        <taxon>Ignisphaera</taxon>
    </lineage>
</organism>
<dbReference type="PANTHER" id="PTHR34583:SF2">
    <property type="entry name" value="ANTIPORTER SUBUNIT MNHC2-RELATED"/>
    <property type="match status" value="1"/>
</dbReference>
<feature type="transmembrane region" description="Helical" evidence="6">
    <location>
        <begin position="93"/>
        <end position="117"/>
    </location>
</feature>
<accession>A0A7J2U1V7</accession>
<keyword evidence="5 6" id="KW-0472">Membrane</keyword>
<sequence length="130" mass="14245">MSSATTFLLTTIMISFIINIAISLYGVFAKPSLVKKFIALTIFSDSVNSFAILIGFRRTPLGYPSIAVMPSPPQSVEDLKRFVSEAVDPVPQALVLTAVVIGLAVNMFLVGLIMLYYKYYGSTSTRRVKI</sequence>
<dbReference type="GO" id="GO:0005886">
    <property type="term" value="C:plasma membrane"/>
    <property type="evidence" value="ECO:0007669"/>
    <property type="project" value="UniProtKB-SubCell"/>
</dbReference>
<keyword evidence="3 6" id="KW-0812">Transmembrane</keyword>
<evidence type="ECO:0000256" key="3">
    <source>
        <dbReference type="ARBA" id="ARBA00022692"/>
    </source>
</evidence>